<dbReference type="InterPro" id="IPR036271">
    <property type="entry name" value="Tet_transcr_reg_TetR-rel_C_sf"/>
</dbReference>
<dbReference type="PANTHER" id="PTHR47506:SF1">
    <property type="entry name" value="HTH-TYPE TRANSCRIPTIONAL REGULATOR YJDC"/>
    <property type="match status" value="1"/>
</dbReference>
<evidence type="ECO:0000256" key="3">
    <source>
        <dbReference type="ARBA" id="ARBA00023163"/>
    </source>
</evidence>
<gene>
    <name evidence="6" type="ORF">GPY61_22250</name>
</gene>
<name>A0A7X3G2U0_9BURK</name>
<dbReference type="InterPro" id="IPR001647">
    <property type="entry name" value="HTH_TetR"/>
</dbReference>
<evidence type="ECO:0000256" key="1">
    <source>
        <dbReference type="ARBA" id="ARBA00023015"/>
    </source>
</evidence>
<dbReference type="Pfam" id="PF00440">
    <property type="entry name" value="TetR_N"/>
    <property type="match status" value="1"/>
</dbReference>
<proteinExistence type="predicted"/>
<reference evidence="6 7" key="1">
    <citation type="submission" date="2019-12" db="EMBL/GenBank/DDBJ databases">
        <authorList>
            <person name="Li C."/>
            <person name="Zhao J."/>
        </authorList>
    </citation>
    <scope>NUCLEOTIDE SEQUENCE [LARGE SCALE GENOMIC DNA]</scope>
    <source>
        <strain evidence="6 7">NEAU-DD11</strain>
    </source>
</reference>
<comment type="caution">
    <text evidence="6">The sequence shown here is derived from an EMBL/GenBank/DDBJ whole genome shotgun (WGS) entry which is preliminary data.</text>
</comment>
<dbReference type="InterPro" id="IPR009057">
    <property type="entry name" value="Homeodomain-like_sf"/>
</dbReference>
<dbReference type="PROSITE" id="PS50977">
    <property type="entry name" value="HTH_TETR_2"/>
    <property type="match status" value="1"/>
</dbReference>
<keyword evidence="1" id="KW-0805">Transcription regulation</keyword>
<accession>A0A7X3G2U0</accession>
<feature type="DNA-binding region" description="H-T-H motif" evidence="4">
    <location>
        <begin position="29"/>
        <end position="48"/>
    </location>
</feature>
<organism evidence="6 7">
    <name type="scientific">Massilia cellulosiltytica</name>
    <dbReference type="NCBI Taxonomy" id="2683234"/>
    <lineage>
        <taxon>Bacteria</taxon>
        <taxon>Pseudomonadati</taxon>
        <taxon>Pseudomonadota</taxon>
        <taxon>Betaproteobacteria</taxon>
        <taxon>Burkholderiales</taxon>
        <taxon>Oxalobacteraceae</taxon>
        <taxon>Telluria group</taxon>
        <taxon>Massilia</taxon>
    </lineage>
</organism>
<dbReference type="Gene3D" id="1.10.357.10">
    <property type="entry name" value="Tetracycline Repressor, domain 2"/>
    <property type="match status" value="1"/>
</dbReference>
<evidence type="ECO:0000313" key="6">
    <source>
        <dbReference type="EMBL" id="MVW62655.1"/>
    </source>
</evidence>
<dbReference type="GO" id="GO:0003677">
    <property type="term" value="F:DNA binding"/>
    <property type="evidence" value="ECO:0007669"/>
    <property type="project" value="UniProtKB-UniRule"/>
</dbReference>
<dbReference type="RefSeq" id="WP_160410015.1">
    <property type="nucleotide sequence ID" value="NZ_WSES01000007.1"/>
</dbReference>
<dbReference type="SUPFAM" id="SSF48498">
    <property type="entry name" value="Tetracyclin repressor-like, C-terminal domain"/>
    <property type="match status" value="1"/>
</dbReference>
<keyword evidence="2 4" id="KW-0238">DNA-binding</keyword>
<dbReference type="AlphaFoldDB" id="A0A7X3G2U0"/>
<evidence type="ECO:0000259" key="5">
    <source>
        <dbReference type="PROSITE" id="PS50977"/>
    </source>
</evidence>
<dbReference type="Gene3D" id="1.10.10.60">
    <property type="entry name" value="Homeodomain-like"/>
    <property type="match status" value="1"/>
</dbReference>
<dbReference type="SUPFAM" id="SSF46689">
    <property type="entry name" value="Homeodomain-like"/>
    <property type="match status" value="1"/>
</dbReference>
<dbReference type="Proteomes" id="UP000443353">
    <property type="component" value="Unassembled WGS sequence"/>
</dbReference>
<evidence type="ECO:0000256" key="2">
    <source>
        <dbReference type="ARBA" id="ARBA00023125"/>
    </source>
</evidence>
<keyword evidence="3" id="KW-0804">Transcription</keyword>
<sequence>MARTKVFDPAAALDAAVRVFWEQGYEATSTDDLVRAMGIGRQSMYDTFGDKKQLYLAALTHYTDTGGAALQHRLGAGQSPLGALEAFLREIAGADAALRARGCLSVNAIAEFGQADAGVQALVERSQRVTEDIFAEVLVRARRAGELAPGLDPASAAHFVHTAIRGMRISAKAGAGAAQLGATVDFVMAALKARAAPVAEV</sequence>
<dbReference type="InterPro" id="IPR011075">
    <property type="entry name" value="TetR_C"/>
</dbReference>
<protein>
    <submittedName>
        <fullName evidence="6">TetR family transcriptional regulator</fullName>
    </submittedName>
</protein>
<dbReference type="EMBL" id="WSES01000007">
    <property type="protein sequence ID" value="MVW62655.1"/>
    <property type="molecule type" value="Genomic_DNA"/>
</dbReference>
<feature type="domain" description="HTH tetR-type" evidence="5">
    <location>
        <begin position="6"/>
        <end position="66"/>
    </location>
</feature>
<evidence type="ECO:0000256" key="4">
    <source>
        <dbReference type="PROSITE-ProRule" id="PRU00335"/>
    </source>
</evidence>
<keyword evidence="7" id="KW-1185">Reference proteome</keyword>
<evidence type="ECO:0000313" key="7">
    <source>
        <dbReference type="Proteomes" id="UP000443353"/>
    </source>
</evidence>
<dbReference type="PRINTS" id="PR00455">
    <property type="entry name" value="HTHTETR"/>
</dbReference>
<dbReference type="Pfam" id="PF16925">
    <property type="entry name" value="TetR_C_13"/>
    <property type="match status" value="1"/>
</dbReference>
<dbReference type="PANTHER" id="PTHR47506">
    <property type="entry name" value="TRANSCRIPTIONAL REGULATORY PROTEIN"/>
    <property type="match status" value="1"/>
</dbReference>